<dbReference type="PANTHER" id="PTHR10943">
    <property type="entry name" value="26S PROTEASOME NON-ATPASE REGULATORY SUBUNIT"/>
    <property type="match status" value="1"/>
</dbReference>
<dbReference type="GO" id="GO:0005634">
    <property type="term" value="C:nucleus"/>
    <property type="evidence" value="ECO:0007669"/>
    <property type="project" value="TreeGrafter"/>
</dbReference>
<dbReference type="InterPro" id="IPR011989">
    <property type="entry name" value="ARM-like"/>
</dbReference>
<feature type="region of interest" description="Disordered" evidence="2">
    <location>
        <begin position="583"/>
        <end position="700"/>
    </location>
</feature>
<dbReference type="Proteomes" id="UP000479190">
    <property type="component" value="Unassembled WGS sequence"/>
</dbReference>
<dbReference type="GO" id="GO:0043161">
    <property type="term" value="P:proteasome-mediated ubiquitin-dependent protein catabolic process"/>
    <property type="evidence" value="ECO:0007669"/>
    <property type="project" value="TreeGrafter"/>
</dbReference>
<feature type="domain" description="RPN1 N-terminal" evidence="3">
    <location>
        <begin position="39"/>
        <end position="333"/>
    </location>
</feature>
<feature type="region of interest" description="Disordered" evidence="2">
    <location>
        <begin position="124"/>
        <end position="147"/>
    </location>
</feature>
<sequence length="825" mass="92374">MRIARDNCIEAIRDSRTRNSSLTLSLSLLAIVSNSRTRSQSGTSVNAALRGLRKLMRMSTTSMTAVPKPLKYLKDSYGRLKQAHRAMPDDSTEAGLARARLADIVSVLALAAGRRAQGARVPRLLSPGQPEQSRRLGPRVRPEARHGARRRVVEHAAGSGARDHLLPLAKKLVRFDAQHNAEIQACDLALEIDRLDLLVESLDKNNYSRVCLYLASTADYTEDLERREILRTVVEQYMRFNEPTKAILTAMQLPDHDLVNGCFDACQEPLLRKQLAYALARLKVSRLARTDIRSDADELERILGNGHVNAYFQQLIRELDILEPKSPDEIYGSLYEPSYGRVLIYDSARANLAASFASAFVHAGFGRDKLMTTRSSASGGESAAELNWVYKNKEHAMMSATASLGLLYMWDCDGGLVPIDKFLYASDDLVKSGALLAIGLVNCGVRSEYDPAMALLGDHVMSTSQNLRVGSILGLGLAYAATKRPDLNSLLCGPLNDRQNFCLWLWACCTWVDGTASRPCRRPSRCSPSPTDCRPRRCFRFARTPTPATCSSSRSCCASARSRWRLTRPTPKRPRARTCFSVIPSPRAPLEGDTARKKKPSYRPLRLGTGSHGGAAVLRSDLPVESRPGHPRRAQQVQPRRRSERLAQRHLRHRPRRGRDEQRPLRRDSAPARRLLRQSAVPSVRRAHSPGPHTHGKSTRYLRFLESPTRASFILAFVFLLYKGTITLQPLKYSYKILDQASLAGLLVVLVSFLDCNNLILGKNHYLMYCLALAMEPRWLVTLNEDLKVNAQINKKSTFVQSKLFMLDVIFKKWFGRTIHDTLSQ</sequence>
<dbReference type="EMBL" id="CADCXV010001094">
    <property type="protein sequence ID" value="CAB0041164.1"/>
    <property type="molecule type" value="Genomic_DNA"/>
</dbReference>
<dbReference type="Pfam" id="PF17781">
    <property type="entry name" value="RPN1_RPN2_N"/>
    <property type="match status" value="1"/>
</dbReference>
<evidence type="ECO:0000313" key="4">
    <source>
        <dbReference type="EMBL" id="CAB0041164.1"/>
    </source>
</evidence>
<keyword evidence="5" id="KW-1185">Reference proteome</keyword>
<accession>A0A6H5IUX3</accession>
<dbReference type="Gene3D" id="1.25.10.10">
    <property type="entry name" value="Leucine-rich Repeat Variant"/>
    <property type="match status" value="1"/>
</dbReference>
<keyword evidence="1" id="KW-0677">Repeat</keyword>
<dbReference type="GO" id="GO:0034515">
    <property type="term" value="C:proteasome storage granule"/>
    <property type="evidence" value="ECO:0007669"/>
    <property type="project" value="TreeGrafter"/>
</dbReference>
<protein>
    <recommendedName>
        <fullName evidence="3">RPN1 N-terminal domain-containing protein</fullName>
    </recommendedName>
</protein>
<dbReference type="GO" id="GO:0008540">
    <property type="term" value="C:proteasome regulatory particle, base subcomplex"/>
    <property type="evidence" value="ECO:0007669"/>
    <property type="project" value="TreeGrafter"/>
</dbReference>
<organism evidence="4 5">
    <name type="scientific">Trichogramma brassicae</name>
    <dbReference type="NCBI Taxonomy" id="86971"/>
    <lineage>
        <taxon>Eukaryota</taxon>
        <taxon>Metazoa</taxon>
        <taxon>Ecdysozoa</taxon>
        <taxon>Arthropoda</taxon>
        <taxon>Hexapoda</taxon>
        <taxon>Insecta</taxon>
        <taxon>Pterygota</taxon>
        <taxon>Neoptera</taxon>
        <taxon>Endopterygota</taxon>
        <taxon>Hymenoptera</taxon>
        <taxon>Apocrita</taxon>
        <taxon>Proctotrupomorpha</taxon>
        <taxon>Chalcidoidea</taxon>
        <taxon>Trichogrammatidae</taxon>
        <taxon>Trichogramma</taxon>
    </lineage>
</organism>
<dbReference type="OrthoDB" id="10252509at2759"/>
<dbReference type="AlphaFoldDB" id="A0A6H5IUX3"/>
<evidence type="ECO:0000313" key="5">
    <source>
        <dbReference type="Proteomes" id="UP000479190"/>
    </source>
</evidence>
<reference evidence="4 5" key="1">
    <citation type="submission" date="2020-02" db="EMBL/GenBank/DDBJ databases">
        <authorList>
            <person name="Ferguson B K."/>
        </authorList>
    </citation>
    <scope>NUCLEOTIDE SEQUENCE [LARGE SCALE GENOMIC DNA]</scope>
</reference>
<name>A0A6H5IUX3_9HYME</name>
<dbReference type="InterPro" id="IPR040892">
    <property type="entry name" value="RPN1_N"/>
</dbReference>
<evidence type="ECO:0000256" key="2">
    <source>
        <dbReference type="SAM" id="MobiDB-lite"/>
    </source>
</evidence>
<dbReference type="PANTHER" id="PTHR10943:SF1">
    <property type="entry name" value="26S PROTEASOME NON-ATPASE REGULATORY SUBUNIT 2"/>
    <property type="match status" value="1"/>
</dbReference>
<evidence type="ECO:0000259" key="3">
    <source>
        <dbReference type="Pfam" id="PF17781"/>
    </source>
</evidence>
<feature type="compositionally biased region" description="Basic residues" evidence="2">
    <location>
        <begin position="629"/>
        <end position="657"/>
    </location>
</feature>
<feature type="compositionally biased region" description="Basic and acidic residues" evidence="2">
    <location>
        <begin position="658"/>
        <end position="671"/>
    </location>
</feature>
<gene>
    <name evidence="4" type="ORF">TBRA_LOCUS12843</name>
</gene>
<proteinExistence type="predicted"/>
<evidence type="ECO:0000256" key="1">
    <source>
        <dbReference type="ARBA" id="ARBA00022737"/>
    </source>
</evidence>